<dbReference type="PhylomeDB" id="A0A0G4HTQ3"/>
<protein>
    <recommendedName>
        <fullName evidence="3">Calcineurin-like phosphoesterase domain-containing protein</fullName>
    </recommendedName>
</protein>
<gene>
    <name evidence="2" type="ORF">Cvel_8511</name>
</gene>
<proteinExistence type="predicted"/>
<feature type="compositionally biased region" description="Low complexity" evidence="1">
    <location>
        <begin position="291"/>
        <end position="305"/>
    </location>
</feature>
<name>A0A0G4HTQ3_9ALVE</name>
<dbReference type="EMBL" id="CDMZ01003842">
    <property type="protein sequence ID" value="CEM47792.1"/>
    <property type="molecule type" value="Genomic_DNA"/>
</dbReference>
<dbReference type="GO" id="GO:0016788">
    <property type="term" value="F:hydrolase activity, acting on ester bonds"/>
    <property type="evidence" value="ECO:0007669"/>
    <property type="project" value="TreeGrafter"/>
</dbReference>
<reference evidence="2" key="1">
    <citation type="submission" date="2014-11" db="EMBL/GenBank/DDBJ databases">
        <authorList>
            <person name="Otto D Thomas"/>
            <person name="Naeem Raeece"/>
        </authorList>
    </citation>
    <scope>NUCLEOTIDE SEQUENCE</scope>
</reference>
<feature type="region of interest" description="Disordered" evidence="1">
    <location>
        <begin position="290"/>
        <end position="317"/>
    </location>
</feature>
<sequence length="477" mass="50640">MVSTLRGQIGVRRVVDDPVVACESAQKEGTKTEHDAACVLHFRPDGSFKILIVGSLLLDPLEISAGGDGGAHCSGSCGDTLRFLDHLVKEESPDLVVFSGDQLVKTPLNDLNRFASDAYSRSKAVHRAVAAITETPSRLGVPFAVSFGGSDTQSLVSRAEQLRLYGARPGACVSPFDFQGERGGIGNFRIDIVRSPRVSSHASILMPLFFLDTAQNNLTPLDPPEGFGLSRTGGTVTARAEPVIEPEKGVPSPRQLSWLVRNAGEVLRNAHKIGTRVRRGMVFTYTPPPEVGASTPVSASPSGSSLSGGGGLSQTGVNLGRERARDAASSIVNAGFLSAVFESSVIRTVVFTAGAALDFCGRFLTLSLCTSGDAGFNGFEPKQEGKETDVVGMQAGPSVSSARVIRVGQFGRGASTWVRSLDFDSSNFAERNSKESSISVSEVRKGAVSWLWGPPPSCQWLYFFALPGVWLTDLFLT</sequence>
<evidence type="ECO:0008006" key="3">
    <source>
        <dbReference type="Google" id="ProtNLM"/>
    </source>
</evidence>
<organism evidence="2">
    <name type="scientific">Chromera velia CCMP2878</name>
    <dbReference type="NCBI Taxonomy" id="1169474"/>
    <lineage>
        <taxon>Eukaryota</taxon>
        <taxon>Sar</taxon>
        <taxon>Alveolata</taxon>
        <taxon>Colpodellida</taxon>
        <taxon>Chromeraceae</taxon>
        <taxon>Chromera</taxon>
    </lineage>
</organism>
<evidence type="ECO:0000256" key="1">
    <source>
        <dbReference type="SAM" id="MobiDB-lite"/>
    </source>
</evidence>
<accession>A0A0G4HTQ3</accession>
<dbReference type="VEuPathDB" id="CryptoDB:Cvel_8511"/>
<dbReference type="PANTHER" id="PTHR32440:SF0">
    <property type="entry name" value="PHOSPHATASE DCR2-RELATED"/>
    <property type="match status" value="1"/>
</dbReference>
<evidence type="ECO:0000313" key="2">
    <source>
        <dbReference type="EMBL" id="CEM47792.1"/>
    </source>
</evidence>
<dbReference type="AlphaFoldDB" id="A0A0G4HTQ3"/>
<dbReference type="GO" id="GO:0005737">
    <property type="term" value="C:cytoplasm"/>
    <property type="evidence" value="ECO:0007669"/>
    <property type="project" value="TreeGrafter"/>
</dbReference>
<dbReference type="PANTHER" id="PTHR32440">
    <property type="entry name" value="PHOSPHATASE DCR2-RELATED-RELATED"/>
    <property type="match status" value="1"/>
</dbReference>